<reference evidence="3" key="1">
    <citation type="journal article" date="2023" name="Int. J. Syst. Evol. Microbiol.">
        <title>Claveliimonas bilis gen. nov., sp. nov., deoxycholic acid-producing bacteria isolated from human faeces, and reclassification of Sellimonas monacensis Zenner et al. 2021 as Claveliimonas monacensis comb. nov.</title>
        <authorList>
            <person name="Hisatomi A."/>
            <person name="Kastawa N.W.E.P.G."/>
            <person name="Song I."/>
            <person name="Ohkuma M."/>
            <person name="Fukiya S."/>
            <person name="Sakamoto M."/>
        </authorList>
    </citation>
    <scope>NUCLEOTIDE SEQUENCE [LARGE SCALE GENOMIC DNA]</scope>
    <source>
        <strain evidence="3">12BBH14</strain>
    </source>
</reference>
<proteinExistence type="predicted"/>
<sequence>MKKIAKRITVLGIVMMLTLACVGCGKDPEVIEASNVSVIVGNCNNNPVMDCSIDELAYLMKAAGSPYTIIGADGKPSLIYEGVVPSFEDKGYTQAMLTRIQNSMQADLESKIKEATPSAPETDMAAALTLGIRAIRARETDDLSNTLVICHTGISTIGEINMIDCPISTMDIEQSVATLVDKLNLDMSGIRVVFYYLSDVRGDQTELSSEEAEKLKTFYDELFKGLGAESVTFKKRLALDETYNFPDQPVSCMPTEGVTSQLVKVVSAENVSDEDEVDSIFNEGEGITFNEKQIAFQPGTAEFLDKNAAKEALSYVIEFMSKNKEFELLICGGCAGDEGIDVESNYVGPLSEERGEAVKSIICDELGSDGANITVKGLGSSGPFHQAGRGLGEDGSVNRTVTFLSSDSDQGKQILAEY</sequence>
<evidence type="ECO:0000313" key="3">
    <source>
        <dbReference type="Proteomes" id="UP001305815"/>
    </source>
</evidence>
<evidence type="ECO:0008006" key="4">
    <source>
        <dbReference type="Google" id="ProtNLM"/>
    </source>
</evidence>
<protein>
    <recommendedName>
        <fullName evidence="4">OmpA-like domain-containing protein</fullName>
    </recommendedName>
</protein>
<feature type="signal peptide" evidence="1">
    <location>
        <begin position="1"/>
        <end position="20"/>
    </location>
</feature>
<dbReference type="Proteomes" id="UP001305815">
    <property type="component" value="Chromosome"/>
</dbReference>
<keyword evidence="1" id="KW-0732">Signal</keyword>
<dbReference type="SUPFAM" id="SSF103088">
    <property type="entry name" value="OmpA-like"/>
    <property type="match status" value="1"/>
</dbReference>
<dbReference type="RefSeq" id="WP_316266051.1">
    <property type="nucleotide sequence ID" value="NZ_AP027742.1"/>
</dbReference>
<keyword evidence="3" id="KW-1185">Reference proteome</keyword>
<evidence type="ECO:0000313" key="2">
    <source>
        <dbReference type="EMBL" id="BDZ76098.1"/>
    </source>
</evidence>
<gene>
    <name evidence="2" type="ORF">Lac1_02810</name>
</gene>
<accession>A0ABN6YU17</accession>
<dbReference type="InterPro" id="IPR036737">
    <property type="entry name" value="OmpA-like_sf"/>
</dbReference>
<organism evidence="2 3">
    <name type="scientific">Claveliimonas bilis</name>
    <dbReference type="NCBI Taxonomy" id="3028070"/>
    <lineage>
        <taxon>Bacteria</taxon>
        <taxon>Bacillati</taxon>
        <taxon>Bacillota</taxon>
        <taxon>Clostridia</taxon>
        <taxon>Lachnospirales</taxon>
        <taxon>Lachnospiraceae</taxon>
        <taxon>Claveliimonas</taxon>
    </lineage>
</organism>
<feature type="chain" id="PRO_5046846410" description="OmpA-like domain-containing protein" evidence="1">
    <location>
        <begin position="21"/>
        <end position="418"/>
    </location>
</feature>
<dbReference type="Gene3D" id="3.30.1330.60">
    <property type="entry name" value="OmpA-like domain"/>
    <property type="match status" value="1"/>
</dbReference>
<evidence type="ECO:0000256" key="1">
    <source>
        <dbReference type="SAM" id="SignalP"/>
    </source>
</evidence>
<dbReference type="PROSITE" id="PS51257">
    <property type="entry name" value="PROKAR_LIPOPROTEIN"/>
    <property type="match status" value="1"/>
</dbReference>
<name>A0ABN6YU17_9FIRM</name>
<dbReference type="EMBL" id="AP027742">
    <property type="protein sequence ID" value="BDZ76098.1"/>
    <property type="molecule type" value="Genomic_DNA"/>
</dbReference>